<proteinExistence type="predicted"/>
<accession>A0A8D8YPK2</accession>
<sequence>MLGVFQSGFCVWDTEGEKFIIFWDILSLVTDERDELEGITNRPCWEIRSVGLVGKFRSSFCTGMGRGKFNGIVGGILSFAFRGDFSARGTFSDEFRSSFLP</sequence>
<organism evidence="1">
    <name type="scientific">Cacopsylla melanoneura</name>
    <dbReference type="NCBI Taxonomy" id="428564"/>
    <lineage>
        <taxon>Eukaryota</taxon>
        <taxon>Metazoa</taxon>
        <taxon>Ecdysozoa</taxon>
        <taxon>Arthropoda</taxon>
        <taxon>Hexapoda</taxon>
        <taxon>Insecta</taxon>
        <taxon>Pterygota</taxon>
        <taxon>Neoptera</taxon>
        <taxon>Paraneoptera</taxon>
        <taxon>Hemiptera</taxon>
        <taxon>Sternorrhyncha</taxon>
        <taxon>Psylloidea</taxon>
        <taxon>Psyllidae</taxon>
        <taxon>Psyllinae</taxon>
        <taxon>Cacopsylla</taxon>
    </lineage>
</organism>
<name>A0A8D8YPK2_9HEMI</name>
<dbReference type="EMBL" id="HBUF01385978">
    <property type="protein sequence ID" value="CAG6732196.1"/>
    <property type="molecule type" value="Transcribed_RNA"/>
</dbReference>
<dbReference type="EMBL" id="HBUF01385977">
    <property type="protein sequence ID" value="CAG6732193.1"/>
    <property type="molecule type" value="Transcribed_RNA"/>
</dbReference>
<dbReference type="AlphaFoldDB" id="A0A8D8YPK2"/>
<reference evidence="1" key="1">
    <citation type="submission" date="2021-05" db="EMBL/GenBank/DDBJ databases">
        <authorList>
            <person name="Alioto T."/>
            <person name="Alioto T."/>
            <person name="Gomez Garrido J."/>
        </authorList>
    </citation>
    <scope>NUCLEOTIDE SEQUENCE</scope>
</reference>
<protein>
    <submittedName>
        <fullName evidence="1">Uncharacterized protein</fullName>
    </submittedName>
</protein>
<evidence type="ECO:0000313" key="1">
    <source>
        <dbReference type="EMBL" id="CAG6732196.1"/>
    </source>
</evidence>